<accession>A0A660L0C6</accession>
<dbReference type="InterPro" id="IPR003362">
    <property type="entry name" value="Bact_transf"/>
</dbReference>
<feature type="transmembrane region" description="Helical" evidence="2">
    <location>
        <begin position="41"/>
        <end position="64"/>
    </location>
</feature>
<keyword evidence="2" id="KW-1133">Transmembrane helix</keyword>
<evidence type="ECO:0000259" key="3">
    <source>
        <dbReference type="Pfam" id="PF02397"/>
    </source>
</evidence>
<dbReference type="Proteomes" id="UP000278962">
    <property type="component" value="Unassembled WGS sequence"/>
</dbReference>
<evidence type="ECO:0000256" key="1">
    <source>
        <dbReference type="ARBA" id="ARBA00006464"/>
    </source>
</evidence>
<organism evidence="4 5">
    <name type="scientific">Solirubrobacter pauli</name>
    <dbReference type="NCBI Taxonomy" id="166793"/>
    <lineage>
        <taxon>Bacteria</taxon>
        <taxon>Bacillati</taxon>
        <taxon>Actinomycetota</taxon>
        <taxon>Thermoleophilia</taxon>
        <taxon>Solirubrobacterales</taxon>
        <taxon>Solirubrobacteraceae</taxon>
        <taxon>Solirubrobacter</taxon>
    </lineage>
</organism>
<keyword evidence="2" id="KW-0812">Transmembrane</keyword>
<comment type="caution">
    <text evidence="4">The sequence shown here is derived from an EMBL/GenBank/DDBJ whole genome shotgun (WGS) entry which is preliminary data.</text>
</comment>
<evidence type="ECO:0000313" key="5">
    <source>
        <dbReference type="Proteomes" id="UP000278962"/>
    </source>
</evidence>
<comment type="similarity">
    <text evidence="1">Belongs to the bacterial sugar transferase family.</text>
</comment>
<keyword evidence="4" id="KW-0808">Transferase</keyword>
<gene>
    <name evidence="4" type="ORF">C8N24_5408</name>
</gene>
<keyword evidence="2" id="KW-0472">Membrane</keyword>
<proteinExistence type="inferred from homology"/>
<dbReference type="RefSeq" id="WP_170179444.1">
    <property type="nucleotide sequence ID" value="NZ_RBIL01000002.1"/>
</dbReference>
<keyword evidence="5" id="KW-1185">Reference proteome</keyword>
<evidence type="ECO:0000256" key="2">
    <source>
        <dbReference type="SAM" id="Phobius"/>
    </source>
</evidence>
<dbReference type="EMBL" id="RBIL01000002">
    <property type="protein sequence ID" value="RKQ87387.1"/>
    <property type="molecule type" value="Genomic_DNA"/>
</dbReference>
<sequence length="193" mass="20753">MSTRMMEHGLHRSPDVERAAERLARPRARAALLAKRLLDTVLALVLLVAVLPVLVLVLLMLGFAGEGMIERRTRLGRHGRSVVLTRFQALPGGAVGRWLERAGARELPLLLAVLRGRVSFVGPRMVEPGTGSGHTGPRRLMAPGLIGPAQLRGGDADTALDDAYVEGWSLWRDLQLLAGRGPAAHQSVSKSSS</sequence>
<dbReference type="AlphaFoldDB" id="A0A660L0C6"/>
<protein>
    <submittedName>
        <fullName evidence="4">Lipopolysaccharide/colanic/teichoic acid biosynthesis glycosyltransferase</fullName>
    </submittedName>
</protein>
<feature type="domain" description="Bacterial sugar transferase" evidence="3">
    <location>
        <begin position="35"/>
        <end position="178"/>
    </location>
</feature>
<dbReference type="PANTHER" id="PTHR30576:SF10">
    <property type="entry name" value="SLL5057 PROTEIN"/>
    <property type="match status" value="1"/>
</dbReference>
<dbReference type="Pfam" id="PF02397">
    <property type="entry name" value="Bac_transf"/>
    <property type="match status" value="1"/>
</dbReference>
<dbReference type="GO" id="GO:0016780">
    <property type="term" value="F:phosphotransferase activity, for other substituted phosphate groups"/>
    <property type="evidence" value="ECO:0007669"/>
    <property type="project" value="TreeGrafter"/>
</dbReference>
<name>A0A660L0C6_9ACTN</name>
<reference evidence="4 5" key="1">
    <citation type="submission" date="2018-10" db="EMBL/GenBank/DDBJ databases">
        <title>Genomic Encyclopedia of Archaeal and Bacterial Type Strains, Phase II (KMG-II): from individual species to whole genera.</title>
        <authorList>
            <person name="Goeker M."/>
        </authorList>
    </citation>
    <scope>NUCLEOTIDE SEQUENCE [LARGE SCALE GENOMIC DNA]</scope>
    <source>
        <strain evidence="4 5">DSM 14954</strain>
    </source>
</reference>
<evidence type="ECO:0000313" key="4">
    <source>
        <dbReference type="EMBL" id="RKQ87387.1"/>
    </source>
</evidence>
<dbReference type="PANTHER" id="PTHR30576">
    <property type="entry name" value="COLANIC BIOSYNTHESIS UDP-GLUCOSE LIPID CARRIER TRANSFERASE"/>
    <property type="match status" value="1"/>
</dbReference>